<organism evidence="2 3">
    <name type="scientific">Sphaerosporella brunnea</name>
    <dbReference type="NCBI Taxonomy" id="1250544"/>
    <lineage>
        <taxon>Eukaryota</taxon>
        <taxon>Fungi</taxon>
        <taxon>Dikarya</taxon>
        <taxon>Ascomycota</taxon>
        <taxon>Pezizomycotina</taxon>
        <taxon>Pezizomycetes</taxon>
        <taxon>Pezizales</taxon>
        <taxon>Pyronemataceae</taxon>
        <taxon>Sphaerosporella</taxon>
    </lineage>
</organism>
<reference evidence="2 3" key="1">
    <citation type="submission" date="2019-09" db="EMBL/GenBank/DDBJ databases">
        <title>Draft genome of the ectomycorrhizal ascomycete Sphaerosporella brunnea.</title>
        <authorList>
            <consortium name="DOE Joint Genome Institute"/>
            <person name="Benucci G.M."/>
            <person name="Marozzi G."/>
            <person name="Antonielli L."/>
            <person name="Sanchez S."/>
            <person name="Marco P."/>
            <person name="Wang X."/>
            <person name="Falini L.B."/>
            <person name="Barry K."/>
            <person name="Haridas S."/>
            <person name="Lipzen A."/>
            <person name="Labutti K."/>
            <person name="Grigoriev I.V."/>
            <person name="Murat C."/>
            <person name="Martin F."/>
            <person name="Albertini E."/>
            <person name="Donnini D."/>
            <person name="Bonito G."/>
        </authorList>
    </citation>
    <scope>NUCLEOTIDE SEQUENCE [LARGE SCALE GENOMIC DNA]</scope>
    <source>
        <strain evidence="2 3">Sb_GMNB300</strain>
    </source>
</reference>
<gene>
    <name evidence="2" type="ORF">FN846DRAFT_998372</name>
</gene>
<evidence type="ECO:0000313" key="3">
    <source>
        <dbReference type="Proteomes" id="UP000326924"/>
    </source>
</evidence>
<protein>
    <submittedName>
        <fullName evidence="2">Uncharacterized protein</fullName>
    </submittedName>
</protein>
<dbReference type="EMBL" id="VXIS01000003">
    <property type="protein sequence ID" value="KAA8914730.1"/>
    <property type="molecule type" value="Genomic_DNA"/>
</dbReference>
<keyword evidence="3" id="KW-1185">Reference proteome</keyword>
<dbReference type="AlphaFoldDB" id="A0A5J5FBR4"/>
<comment type="caution">
    <text evidence="2">The sequence shown here is derived from an EMBL/GenBank/DDBJ whole genome shotgun (WGS) entry which is preliminary data.</text>
</comment>
<feature type="region of interest" description="Disordered" evidence="1">
    <location>
        <begin position="1"/>
        <end position="31"/>
    </location>
</feature>
<dbReference type="Proteomes" id="UP000326924">
    <property type="component" value="Unassembled WGS sequence"/>
</dbReference>
<accession>A0A5J5FBR4</accession>
<sequence length="278" mass="32075">MTTASPINAMEPAIAVTNTAQPTTSADEEPEDPHLLVDDFERQQEKSCPFQNRVFEQLLERDKTTRWMMLSMVLGQWGTKLLKFSIKDDPEQLVYYLDRQTVATWEVIRPRLPTRDVWTLTRRPGLKIGVMKDMEIDMDAITNMFGDPILPAHWPLVNQEIPYMYAPFVVKGKPILSRMKHHLRFVSPPGVDLYTQLPRPRNITVGQLKGLIADLMRQMPEYAGQRKTKHQIKIGVGNSDSESLDTASDDAMKEILYLDNFRLQRVINTTYRAPRFVM</sequence>
<feature type="compositionally biased region" description="Polar residues" evidence="1">
    <location>
        <begin position="16"/>
        <end position="25"/>
    </location>
</feature>
<evidence type="ECO:0000313" key="2">
    <source>
        <dbReference type="EMBL" id="KAA8914730.1"/>
    </source>
</evidence>
<evidence type="ECO:0000256" key="1">
    <source>
        <dbReference type="SAM" id="MobiDB-lite"/>
    </source>
</evidence>
<dbReference type="InParanoid" id="A0A5J5FBR4"/>
<name>A0A5J5FBR4_9PEZI</name>
<proteinExistence type="predicted"/>